<dbReference type="PANTHER" id="PTHR34218">
    <property type="entry name" value="PEPTIDASE S45 PENICILLIN AMIDASE"/>
    <property type="match status" value="1"/>
</dbReference>
<dbReference type="AlphaFoldDB" id="A0A484Q315"/>
<proteinExistence type="inferred from homology"/>
<gene>
    <name evidence="5" type="ORF">ANK1_4035</name>
    <name evidence="6" type="ORF">ANK2_4036</name>
</gene>
<dbReference type="Pfam" id="PF01804">
    <property type="entry name" value="Penicil_amidase"/>
    <property type="match status" value="1"/>
</dbReference>
<dbReference type="InterPro" id="IPR043147">
    <property type="entry name" value="Penicillin_amidase_A-knob"/>
</dbReference>
<evidence type="ECO:0000313" key="6">
    <source>
        <dbReference type="EMBL" id="VFR60749.1"/>
    </source>
</evidence>
<comment type="similarity">
    <text evidence="1">Belongs to the peptidase S45 family.</text>
</comment>
<dbReference type="GO" id="GO:0017000">
    <property type="term" value="P:antibiotic biosynthetic process"/>
    <property type="evidence" value="ECO:0007669"/>
    <property type="project" value="InterPro"/>
</dbReference>
<dbReference type="EMBL" id="CAADIA010000006">
    <property type="protein sequence ID" value="VFR31921.1"/>
    <property type="molecule type" value="Genomic_DNA"/>
</dbReference>
<keyword evidence="2 5" id="KW-0378">Hydrolase</keyword>
<evidence type="ECO:0000313" key="5">
    <source>
        <dbReference type="EMBL" id="VFR31921.1"/>
    </source>
</evidence>
<dbReference type="Gene3D" id="1.10.439.10">
    <property type="entry name" value="Penicillin Amidohydrolase, domain 1"/>
    <property type="match status" value="1"/>
</dbReference>
<dbReference type="InterPro" id="IPR014395">
    <property type="entry name" value="Pen/GL7ACA/AHL_acylase"/>
</dbReference>
<dbReference type="Gene3D" id="2.30.120.10">
    <property type="match status" value="1"/>
</dbReference>
<organism evidence="5">
    <name type="scientific">plant metagenome</name>
    <dbReference type="NCBI Taxonomy" id="1297885"/>
    <lineage>
        <taxon>unclassified sequences</taxon>
        <taxon>metagenomes</taxon>
        <taxon>organismal metagenomes</taxon>
    </lineage>
</organism>
<dbReference type="EC" id="3.5.1.11" evidence="5"/>
<dbReference type="InterPro" id="IPR002692">
    <property type="entry name" value="S45"/>
</dbReference>
<dbReference type="InterPro" id="IPR043146">
    <property type="entry name" value="Penicillin_amidase_N_B-knob"/>
</dbReference>
<dbReference type="PANTHER" id="PTHR34218:SF4">
    <property type="entry name" value="ACYL-HOMOSERINE LACTONE ACYLASE QUIP"/>
    <property type="match status" value="1"/>
</dbReference>
<dbReference type="GO" id="GO:0008953">
    <property type="term" value="F:penicillin amidase activity"/>
    <property type="evidence" value="ECO:0007669"/>
    <property type="project" value="UniProtKB-EC"/>
</dbReference>
<name>A0A484Q315_9ZZZZ</name>
<evidence type="ECO:0000256" key="4">
    <source>
        <dbReference type="SAM" id="MobiDB-lite"/>
    </source>
</evidence>
<dbReference type="Gene3D" id="1.10.287.150">
    <property type="match status" value="1"/>
</dbReference>
<dbReference type="Gene3D" id="3.60.20.10">
    <property type="entry name" value="Glutamine Phosphoribosylpyrophosphate, subunit 1, domain 1"/>
    <property type="match status" value="1"/>
</dbReference>
<evidence type="ECO:0000256" key="3">
    <source>
        <dbReference type="ARBA" id="ARBA00023145"/>
    </source>
</evidence>
<feature type="compositionally biased region" description="Basic and acidic residues" evidence="4">
    <location>
        <begin position="757"/>
        <end position="767"/>
    </location>
</feature>
<feature type="region of interest" description="Disordered" evidence="4">
    <location>
        <begin position="743"/>
        <end position="767"/>
    </location>
</feature>
<dbReference type="InterPro" id="IPR029055">
    <property type="entry name" value="Ntn_hydrolases_N"/>
</dbReference>
<reference evidence="5" key="1">
    <citation type="submission" date="2019-03" db="EMBL/GenBank/DDBJ databases">
        <authorList>
            <person name="Danneels B."/>
        </authorList>
    </citation>
    <scope>NUCLEOTIDE SEQUENCE</scope>
</reference>
<keyword evidence="3" id="KW-0865">Zymogen</keyword>
<protein>
    <submittedName>
        <fullName evidence="5">Penicillin G acylase</fullName>
        <ecNumber evidence="5">3.5.1.11</ecNumber>
    </submittedName>
</protein>
<dbReference type="Gene3D" id="1.10.1400.10">
    <property type="match status" value="1"/>
</dbReference>
<accession>A0A484Q315</accession>
<dbReference type="EMBL" id="CAADIF010000005">
    <property type="protein sequence ID" value="VFR60749.1"/>
    <property type="molecule type" value="Genomic_DNA"/>
</dbReference>
<sequence length="841" mass="94336">MQMLIHAGRGHRARVLLTGLVLSGLTIWQCHQMAVAATDAQTAATASQETEVRRGKATIRRDAYGVPSIQADDTYSLFYGYGYALAEDRLFQIESIRRTSTGRAAEIFGPDYFERDLGFLRNYDPETLRPQLAQVTGEHREALDGMVAGINARIDEVLADPGRLLPRQFTDLGFVPEQWTVFDVPASFVGLLLIGFADYNLQLSNQGLFEDLKAKHGDEEGERLFRALRWIDDPTAPTTVQPVDQEEGRAVRGRRSVADSDAAPPILPLSLPAADEHSRLLRAVWAGDGPDRVPRASNAWLVNGDKLADADAVMVGGPEVGDRVPSMIWSASLHGAGLQVTGSTYPGLPYFHFGTNGDIAWGRTALAGSVTDMYQERLHPEDDHRYWHNDQWVPMEKRTRTVKVKGQEDVTVELYSTVHGYVVQFDEENRTAYTKRRSWAGHEVETMLAYYDEMKAQNYEQWHAAISRKANNQSQYYADKEGNIAYLQAGRYPIRPEGYYPFLPSPGDGSMEWAGFQPFEYNAGVLNPRQGFIANWNNRPSPDVVNTDGMLWSRMNHVDTINVVLEAKPRLTVQEVWDVNRSASHASKQHRYFVPLIAAAVAEGRPNQRVTALANAITQWDGQELDVTHSGFYDSPGEAVYYEWVKVALEEIFTGLVPDKYLGGCESRVATYNCAVGQPMAPSLLYFALNDGANGTPKPEHDFLRGRSPADFIRRTLQETDRRLTERFGTDIQTWRNPVRQKKWRPENPMGAPWAGETERRDYGPDQKRGTMNALYVFRNGQVTMCDAVPPGQSGFIAPDGTPSPHYDDQFTLYTQFGCKPRHVTQDAIEANAVETRVLEF</sequence>
<dbReference type="PIRSF" id="PIRSF001227">
    <property type="entry name" value="Pen_acylase"/>
    <property type="match status" value="1"/>
</dbReference>
<evidence type="ECO:0000256" key="1">
    <source>
        <dbReference type="ARBA" id="ARBA00006586"/>
    </source>
</evidence>
<dbReference type="SUPFAM" id="SSF56235">
    <property type="entry name" value="N-terminal nucleophile aminohydrolases (Ntn hydrolases)"/>
    <property type="match status" value="1"/>
</dbReference>
<dbReference type="InterPro" id="IPR023343">
    <property type="entry name" value="Penicillin_amidase_dom1"/>
</dbReference>
<evidence type="ECO:0000256" key="2">
    <source>
        <dbReference type="ARBA" id="ARBA00022801"/>
    </source>
</evidence>